<evidence type="ECO:0000313" key="2">
    <source>
        <dbReference type="Proteomes" id="UP000193228"/>
    </source>
</evidence>
<keyword evidence="2" id="KW-1185">Reference proteome</keyword>
<proteinExistence type="predicted"/>
<dbReference type="InterPro" id="IPR029033">
    <property type="entry name" value="His_PPase_superfam"/>
</dbReference>
<dbReference type="STRING" id="1515439.SAMN06265784_104396"/>
<dbReference type="SMART" id="SM00855">
    <property type="entry name" value="PGAM"/>
    <property type="match status" value="1"/>
</dbReference>
<reference evidence="2" key="1">
    <citation type="submission" date="2017-04" db="EMBL/GenBank/DDBJ databases">
        <authorList>
            <person name="Varghese N."/>
            <person name="Submissions S."/>
        </authorList>
    </citation>
    <scope>NUCLEOTIDE SEQUENCE [LARGE SCALE GENOMIC DNA]</scope>
    <source>
        <strain evidence="2">LMG 29540</strain>
    </source>
</reference>
<evidence type="ECO:0000313" key="1">
    <source>
        <dbReference type="EMBL" id="SMG45650.1"/>
    </source>
</evidence>
<dbReference type="Proteomes" id="UP000193228">
    <property type="component" value="Unassembled WGS sequence"/>
</dbReference>
<dbReference type="Gene3D" id="3.40.50.1240">
    <property type="entry name" value="Phosphoglycerate mutase-like"/>
    <property type="match status" value="1"/>
</dbReference>
<dbReference type="InterPro" id="IPR013078">
    <property type="entry name" value="His_Pase_superF_clade-1"/>
</dbReference>
<dbReference type="CDD" id="cd07067">
    <property type="entry name" value="HP_PGM_like"/>
    <property type="match status" value="1"/>
</dbReference>
<dbReference type="OrthoDB" id="5296884at2"/>
<protein>
    <submittedName>
        <fullName evidence="1">Alpha-ribazole phosphatase</fullName>
    </submittedName>
</protein>
<dbReference type="AlphaFoldDB" id="A0A1X7KX97"/>
<dbReference type="Pfam" id="PF00300">
    <property type="entry name" value="His_Phos_1"/>
    <property type="match status" value="1"/>
</dbReference>
<dbReference type="SUPFAM" id="SSF53254">
    <property type="entry name" value="Phosphoglycerate mutase-like"/>
    <property type="match status" value="1"/>
</dbReference>
<organism evidence="1 2">
    <name type="scientific">Paraburkholderia susongensis</name>
    <dbReference type="NCBI Taxonomy" id="1515439"/>
    <lineage>
        <taxon>Bacteria</taxon>
        <taxon>Pseudomonadati</taxon>
        <taxon>Pseudomonadota</taxon>
        <taxon>Betaproteobacteria</taxon>
        <taxon>Burkholderiales</taxon>
        <taxon>Burkholderiaceae</taxon>
        <taxon>Paraburkholderia</taxon>
    </lineage>
</organism>
<sequence>MDLVLIRHPAVALDPGVCYGDSDVALAESAEVSSGALALKLATLQVPAPRVLISSPLTRCAALALKLANEFGCVLSHDERLKEMNFGAWELHRWDAIDRAQLDDWAAHFEYARAHGGESVAQFAARVHAWFDAFTQTRERSPERSSECSPAYVVTHAGVIRAIASRVLDVPLARCLHWSLDMTGLVWLRRNDETQQWSLVRWNA</sequence>
<dbReference type="EMBL" id="FXAT01000004">
    <property type="protein sequence ID" value="SMG45650.1"/>
    <property type="molecule type" value="Genomic_DNA"/>
</dbReference>
<accession>A0A1X7KX97</accession>
<name>A0A1X7KX97_9BURK</name>
<gene>
    <name evidence="1" type="ORF">SAMN06265784_104396</name>
</gene>
<dbReference type="RefSeq" id="WP_085484238.1">
    <property type="nucleotide sequence ID" value="NZ_FXAT01000004.1"/>
</dbReference>